<reference evidence="3 4" key="1">
    <citation type="submission" date="2024-03" db="EMBL/GenBank/DDBJ databases">
        <title>Complete genome sequence of the green alga Chloropicon roscoffensis RCC1871.</title>
        <authorList>
            <person name="Lemieux C."/>
            <person name="Pombert J.-F."/>
            <person name="Otis C."/>
            <person name="Turmel M."/>
        </authorList>
    </citation>
    <scope>NUCLEOTIDE SEQUENCE [LARGE SCALE GENOMIC DNA]</scope>
    <source>
        <strain evidence="3 4">RCC1871</strain>
    </source>
</reference>
<name>A0AAX4PEK4_9CHLO</name>
<dbReference type="GO" id="GO:0051082">
    <property type="term" value="F:unfolded protein binding"/>
    <property type="evidence" value="ECO:0007669"/>
    <property type="project" value="TreeGrafter"/>
</dbReference>
<dbReference type="Pfam" id="PF00226">
    <property type="entry name" value="DnaJ"/>
    <property type="match status" value="1"/>
</dbReference>
<dbReference type="PROSITE" id="PS50076">
    <property type="entry name" value="DNAJ_2"/>
    <property type="match status" value="1"/>
</dbReference>
<protein>
    <submittedName>
        <fullName evidence="3">DnaJ-like protein</fullName>
    </submittedName>
</protein>
<dbReference type="PANTHER" id="PTHR43948">
    <property type="entry name" value="DNAJ HOMOLOG SUBFAMILY B"/>
    <property type="match status" value="1"/>
</dbReference>
<feature type="compositionally biased region" description="Gly residues" evidence="1">
    <location>
        <begin position="120"/>
        <end position="134"/>
    </location>
</feature>
<keyword evidence="4" id="KW-1185">Reference proteome</keyword>
<evidence type="ECO:0000256" key="1">
    <source>
        <dbReference type="SAM" id="MobiDB-lite"/>
    </source>
</evidence>
<dbReference type="CDD" id="cd06257">
    <property type="entry name" value="DnaJ"/>
    <property type="match status" value="1"/>
</dbReference>
<dbReference type="PANTHER" id="PTHR43948:SF14">
    <property type="entry name" value="PROTEIN DNAJ, PUTATIVE-RELATED"/>
    <property type="match status" value="1"/>
</dbReference>
<dbReference type="GO" id="GO:0051087">
    <property type="term" value="F:protein-folding chaperone binding"/>
    <property type="evidence" value="ECO:0007669"/>
    <property type="project" value="TreeGrafter"/>
</dbReference>
<evidence type="ECO:0000259" key="2">
    <source>
        <dbReference type="PROSITE" id="PS50076"/>
    </source>
</evidence>
<feature type="domain" description="J" evidence="2">
    <location>
        <begin position="61"/>
        <end position="128"/>
    </location>
</feature>
<dbReference type="Proteomes" id="UP001472866">
    <property type="component" value="Chromosome 09"/>
</dbReference>
<dbReference type="GO" id="GO:0005737">
    <property type="term" value="C:cytoplasm"/>
    <property type="evidence" value="ECO:0007669"/>
    <property type="project" value="TreeGrafter"/>
</dbReference>
<dbReference type="Gene3D" id="1.10.287.110">
    <property type="entry name" value="DnaJ domain"/>
    <property type="match status" value="1"/>
</dbReference>
<gene>
    <name evidence="3" type="ORF">HKI87_09g57400</name>
</gene>
<accession>A0AAX4PEK4</accession>
<dbReference type="GO" id="GO:0005634">
    <property type="term" value="C:nucleus"/>
    <property type="evidence" value="ECO:0007669"/>
    <property type="project" value="TreeGrafter"/>
</dbReference>
<evidence type="ECO:0000313" key="4">
    <source>
        <dbReference type="Proteomes" id="UP001472866"/>
    </source>
</evidence>
<dbReference type="GO" id="GO:0044183">
    <property type="term" value="F:protein folding chaperone"/>
    <property type="evidence" value="ECO:0007669"/>
    <property type="project" value="TreeGrafter"/>
</dbReference>
<dbReference type="InterPro" id="IPR036869">
    <property type="entry name" value="J_dom_sf"/>
</dbReference>
<evidence type="ECO:0000313" key="3">
    <source>
        <dbReference type="EMBL" id="WZN64186.1"/>
    </source>
</evidence>
<proteinExistence type="predicted"/>
<dbReference type="AlphaFoldDB" id="A0AAX4PEK4"/>
<dbReference type="PRINTS" id="PR00625">
    <property type="entry name" value="JDOMAIN"/>
</dbReference>
<dbReference type="SUPFAM" id="SSF46565">
    <property type="entry name" value="Chaperone J-domain"/>
    <property type="match status" value="1"/>
</dbReference>
<sequence length="334" mass="36559">MVRVGVSGAEALGLRAASVGLLSGGGLPRALSYAFSRQPGCCVSRKQTKNFSRAPGLDGRDDYQVLGVSPGASKDEVKKAYRREALKWHPDRHDGQGKQEAEAKFKRISEAYSNITSGRGRVGGSRGGPTGGGFSHQRARRSGGGGATYNYQYTYPRGGGGGFTRGEADKIFEEFFGSGAAQHILKEMENLFRNQNRHGGGGPFVFRGGIPGMSPEEFRRIFEHQERARSRGQDGSYDETKRETFVSREGVRMERRTTTRKDRDGRVISRMVEETRAPLGGYAASGQPRASEPSPLAQLFSRVATQVFFRVFVPVIVRTVQGLISNLFGGRRIK</sequence>
<feature type="region of interest" description="Disordered" evidence="1">
    <location>
        <begin position="226"/>
        <end position="261"/>
    </location>
</feature>
<dbReference type="SMART" id="SM00271">
    <property type="entry name" value="DnaJ"/>
    <property type="match status" value="1"/>
</dbReference>
<feature type="region of interest" description="Disordered" evidence="1">
    <location>
        <begin position="116"/>
        <end position="146"/>
    </location>
</feature>
<dbReference type="EMBL" id="CP151509">
    <property type="protein sequence ID" value="WZN64186.1"/>
    <property type="molecule type" value="Genomic_DNA"/>
</dbReference>
<organism evidence="3 4">
    <name type="scientific">Chloropicon roscoffensis</name>
    <dbReference type="NCBI Taxonomy" id="1461544"/>
    <lineage>
        <taxon>Eukaryota</taxon>
        <taxon>Viridiplantae</taxon>
        <taxon>Chlorophyta</taxon>
        <taxon>Chloropicophyceae</taxon>
        <taxon>Chloropicales</taxon>
        <taxon>Chloropicaceae</taxon>
        <taxon>Chloropicon</taxon>
    </lineage>
</organism>
<dbReference type="InterPro" id="IPR001623">
    <property type="entry name" value="DnaJ_domain"/>
</dbReference>